<keyword evidence="3" id="KW-1185">Reference proteome</keyword>
<evidence type="ECO:0000313" key="2">
    <source>
        <dbReference type="EMBL" id="GFO47686.1"/>
    </source>
</evidence>
<gene>
    <name evidence="2" type="ORF">PoB_007419100</name>
</gene>
<feature type="transmembrane region" description="Helical" evidence="1">
    <location>
        <begin position="27"/>
        <end position="48"/>
    </location>
</feature>
<sequence>MKDSAHLVYLSAKTTRAFPNMMAAMNVVIQTAAFCIIPALVVAVLQALGVMTVEDNSRFCCNRRSKEGRRWSRTCRRRVRRTRSYGCKVSRGEQGGLAALILEPPPSPPWLLGIFTQS</sequence>
<comment type="caution">
    <text evidence="2">The sequence shown here is derived from an EMBL/GenBank/DDBJ whole genome shotgun (WGS) entry which is preliminary data.</text>
</comment>
<keyword evidence="1" id="KW-0812">Transmembrane</keyword>
<evidence type="ECO:0000313" key="3">
    <source>
        <dbReference type="Proteomes" id="UP000735302"/>
    </source>
</evidence>
<dbReference type="AlphaFoldDB" id="A0AAV4DV28"/>
<keyword evidence="1" id="KW-0472">Membrane</keyword>
<proteinExistence type="predicted"/>
<reference evidence="2 3" key="1">
    <citation type="journal article" date="2021" name="Elife">
        <title>Chloroplast acquisition without the gene transfer in kleptoplastic sea slugs, Plakobranchus ocellatus.</title>
        <authorList>
            <person name="Maeda T."/>
            <person name="Takahashi S."/>
            <person name="Yoshida T."/>
            <person name="Shimamura S."/>
            <person name="Takaki Y."/>
            <person name="Nagai Y."/>
            <person name="Toyoda A."/>
            <person name="Suzuki Y."/>
            <person name="Arimoto A."/>
            <person name="Ishii H."/>
            <person name="Satoh N."/>
            <person name="Nishiyama T."/>
            <person name="Hasebe M."/>
            <person name="Maruyama T."/>
            <person name="Minagawa J."/>
            <person name="Obokata J."/>
            <person name="Shigenobu S."/>
        </authorList>
    </citation>
    <scope>NUCLEOTIDE SEQUENCE [LARGE SCALE GENOMIC DNA]</scope>
</reference>
<protein>
    <submittedName>
        <fullName evidence="2">Uncharacterized protein</fullName>
    </submittedName>
</protein>
<evidence type="ECO:0000256" key="1">
    <source>
        <dbReference type="SAM" id="Phobius"/>
    </source>
</evidence>
<organism evidence="2 3">
    <name type="scientific">Plakobranchus ocellatus</name>
    <dbReference type="NCBI Taxonomy" id="259542"/>
    <lineage>
        <taxon>Eukaryota</taxon>
        <taxon>Metazoa</taxon>
        <taxon>Spiralia</taxon>
        <taxon>Lophotrochozoa</taxon>
        <taxon>Mollusca</taxon>
        <taxon>Gastropoda</taxon>
        <taxon>Heterobranchia</taxon>
        <taxon>Euthyneura</taxon>
        <taxon>Panpulmonata</taxon>
        <taxon>Sacoglossa</taxon>
        <taxon>Placobranchoidea</taxon>
        <taxon>Plakobranchidae</taxon>
        <taxon>Plakobranchus</taxon>
    </lineage>
</organism>
<dbReference type="Proteomes" id="UP000735302">
    <property type="component" value="Unassembled WGS sequence"/>
</dbReference>
<name>A0AAV4DV28_9GAST</name>
<accession>A0AAV4DV28</accession>
<dbReference type="EMBL" id="BLXT01008342">
    <property type="protein sequence ID" value="GFO47686.1"/>
    <property type="molecule type" value="Genomic_DNA"/>
</dbReference>
<keyword evidence="1" id="KW-1133">Transmembrane helix</keyword>